<evidence type="ECO:0000256" key="5">
    <source>
        <dbReference type="ARBA" id="ARBA00022763"/>
    </source>
</evidence>
<evidence type="ECO:0000256" key="1">
    <source>
        <dbReference type="ARBA" id="ARBA00003618"/>
    </source>
</evidence>
<evidence type="ECO:0000256" key="9">
    <source>
        <dbReference type="PIRNR" id="PIRNR003128"/>
    </source>
</evidence>
<proteinExistence type="inferred from homology"/>
<dbReference type="CDD" id="cd03241">
    <property type="entry name" value="ABC_RecN"/>
    <property type="match status" value="2"/>
</dbReference>
<keyword evidence="6" id="KW-0067">ATP-binding</keyword>
<dbReference type="SUPFAM" id="SSF52540">
    <property type="entry name" value="P-loop containing nucleoside triphosphate hydrolases"/>
    <property type="match status" value="2"/>
</dbReference>
<evidence type="ECO:0000256" key="7">
    <source>
        <dbReference type="ARBA" id="ARBA00023204"/>
    </source>
</evidence>
<evidence type="ECO:0000256" key="3">
    <source>
        <dbReference type="ARBA" id="ARBA00021315"/>
    </source>
</evidence>
<keyword evidence="4" id="KW-0547">Nucleotide-binding</keyword>
<dbReference type="InterPro" id="IPR003395">
    <property type="entry name" value="RecF/RecN/SMC_N"/>
</dbReference>
<accession>A0ABT4DFI4</accession>
<dbReference type="RefSeq" id="WP_268062409.1">
    <property type="nucleotide sequence ID" value="NZ_JAPQFJ010000018.1"/>
</dbReference>
<keyword evidence="12" id="KW-1185">Reference proteome</keyword>
<keyword evidence="7 9" id="KW-0234">DNA repair</keyword>
<comment type="similarity">
    <text evidence="2 9">Belongs to the RecN family.</text>
</comment>
<evidence type="ECO:0000256" key="2">
    <source>
        <dbReference type="ARBA" id="ARBA00009441"/>
    </source>
</evidence>
<protein>
    <recommendedName>
        <fullName evidence="3 9">DNA repair protein RecN</fullName>
    </recommendedName>
    <alternativeName>
        <fullName evidence="8 9">Recombination protein N</fullName>
    </alternativeName>
</protein>
<dbReference type="Pfam" id="PF02463">
    <property type="entry name" value="SMC_N"/>
    <property type="match status" value="1"/>
</dbReference>
<dbReference type="PIRSF" id="PIRSF003128">
    <property type="entry name" value="RecN"/>
    <property type="match status" value="1"/>
</dbReference>
<dbReference type="EMBL" id="JAPQFJ010000018">
    <property type="protein sequence ID" value="MCY6959976.1"/>
    <property type="molecule type" value="Genomic_DNA"/>
</dbReference>
<sequence length="571" mass="65476">MLLQLNINNFALIENLSISFDKGFNILTGETGAGKSIIIDAINFVLGGKFNKGLIRTGEEKTFVEAIFDIENKNTISFLEKMEIEFEDLVIISRETFKSGKSIVKVNGKSVLISQIKKLAETLINIHGQHENQDLLNSSTHILYLDRLGENKLKSGLSEYKKLYEKLLEIDRKIDELGVNSGEREKLLDFLNYQISEINKANLKIGEDVELEKKYTILNNAEKISESLSYAYNVLYNSNDNFISVYDSLNKVIRELRNVEDKIDTISCIANSLEEAYYNIEQNVSDIRHIQENTSYDKNELDIINSRIFQIDTYKRKYGDSIEKILEYRDKITNQYDEMINSNEIIESLRKDKEKICSEMKKIAEDIHIIRKNIATLLEDKIKAELEYVGLEKSIFKVNIKMEEEFYSNGCDKIEFLISTNPGQPIKPLESVVSGGELSRIMLGLKTVFVSKDEIPSIIFDEIDTGISGRTAQRVAEKMYLISKNCQVFCVTHLPQIAAMSDCHFLVSKEVKNEKTYTNIKKISEAQKEEEIARMIGGSEITDLTIKHSKEMIKLAKDRKIELVHNKEIRN</sequence>
<name>A0ABT4DFI4_9CLOT</name>
<dbReference type="Proteomes" id="UP001144612">
    <property type="component" value="Unassembled WGS sequence"/>
</dbReference>
<feature type="domain" description="RecF/RecN/SMC N-terminal" evidence="10">
    <location>
        <begin position="2"/>
        <end position="509"/>
    </location>
</feature>
<dbReference type="PANTHER" id="PTHR11059:SF0">
    <property type="entry name" value="DNA REPAIR PROTEIN RECN"/>
    <property type="match status" value="1"/>
</dbReference>
<evidence type="ECO:0000256" key="4">
    <source>
        <dbReference type="ARBA" id="ARBA00022741"/>
    </source>
</evidence>
<evidence type="ECO:0000256" key="8">
    <source>
        <dbReference type="ARBA" id="ARBA00033408"/>
    </source>
</evidence>
<comment type="function">
    <text evidence="1 9">May be involved in recombinational repair of damaged DNA.</text>
</comment>
<organism evidence="11 12">
    <name type="scientific">Clostridium brassicae</name>
    <dbReference type="NCBI Taxonomy" id="2999072"/>
    <lineage>
        <taxon>Bacteria</taxon>
        <taxon>Bacillati</taxon>
        <taxon>Bacillota</taxon>
        <taxon>Clostridia</taxon>
        <taxon>Eubacteriales</taxon>
        <taxon>Clostridiaceae</taxon>
        <taxon>Clostridium</taxon>
    </lineage>
</organism>
<comment type="caution">
    <text evidence="11">The sequence shown here is derived from an EMBL/GenBank/DDBJ whole genome shotgun (WGS) entry which is preliminary data.</text>
</comment>
<reference evidence="11" key="1">
    <citation type="submission" date="2022-12" db="EMBL/GenBank/DDBJ databases">
        <title>Clostridium sp. nov., isolated from industrial wastewater.</title>
        <authorList>
            <person name="Jiayan W."/>
        </authorList>
    </citation>
    <scope>NUCLEOTIDE SEQUENCE</scope>
    <source>
        <strain evidence="11">ZC22-4</strain>
    </source>
</reference>
<dbReference type="NCBIfam" id="TIGR00634">
    <property type="entry name" value="recN"/>
    <property type="match status" value="1"/>
</dbReference>
<evidence type="ECO:0000313" key="12">
    <source>
        <dbReference type="Proteomes" id="UP001144612"/>
    </source>
</evidence>
<evidence type="ECO:0000256" key="6">
    <source>
        <dbReference type="ARBA" id="ARBA00022840"/>
    </source>
</evidence>
<gene>
    <name evidence="11" type="primary">recN</name>
    <name evidence="11" type="ORF">OW729_15240</name>
</gene>
<evidence type="ECO:0000259" key="10">
    <source>
        <dbReference type="Pfam" id="PF02463"/>
    </source>
</evidence>
<dbReference type="Gene3D" id="3.40.50.300">
    <property type="entry name" value="P-loop containing nucleotide triphosphate hydrolases"/>
    <property type="match status" value="2"/>
</dbReference>
<dbReference type="PANTHER" id="PTHR11059">
    <property type="entry name" value="DNA REPAIR PROTEIN RECN"/>
    <property type="match status" value="1"/>
</dbReference>
<keyword evidence="5 9" id="KW-0227">DNA damage</keyword>
<evidence type="ECO:0000313" key="11">
    <source>
        <dbReference type="EMBL" id="MCY6959976.1"/>
    </source>
</evidence>
<dbReference type="InterPro" id="IPR004604">
    <property type="entry name" value="DNA_recomb/repair_RecN"/>
</dbReference>
<dbReference type="InterPro" id="IPR027417">
    <property type="entry name" value="P-loop_NTPase"/>
</dbReference>